<dbReference type="Proteomes" id="UP000190162">
    <property type="component" value="Unassembled WGS sequence"/>
</dbReference>
<reference evidence="3" key="1">
    <citation type="submission" date="2017-02" db="EMBL/GenBank/DDBJ databases">
        <authorList>
            <person name="Varghese N."/>
            <person name="Submissions S."/>
        </authorList>
    </citation>
    <scope>NUCLEOTIDE SEQUENCE [LARGE SCALE GENOMIC DNA]</scope>
    <source>
        <strain evidence="3">DSM 22720</strain>
    </source>
</reference>
<organism evidence="2 3">
    <name type="scientific">Enterovibrio nigricans DSM 22720</name>
    <dbReference type="NCBI Taxonomy" id="1121868"/>
    <lineage>
        <taxon>Bacteria</taxon>
        <taxon>Pseudomonadati</taxon>
        <taxon>Pseudomonadota</taxon>
        <taxon>Gammaproteobacteria</taxon>
        <taxon>Vibrionales</taxon>
        <taxon>Vibrionaceae</taxon>
        <taxon>Enterovibrio</taxon>
    </lineage>
</organism>
<proteinExistence type="predicted"/>
<name>A0A1T4WF74_9GAMM</name>
<dbReference type="EMBL" id="FUXU01000214">
    <property type="protein sequence ID" value="SKA75930.1"/>
    <property type="molecule type" value="Genomic_DNA"/>
</dbReference>
<dbReference type="AlphaFoldDB" id="A0A1T4WF74"/>
<evidence type="ECO:0000256" key="1">
    <source>
        <dbReference type="SAM" id="SignalP"/>
    </source>
</evidence>
<keyword evidence="1" id="KW-0732">Signal</keyword>
<accession>A0A1T4WF74</accession>
<feature type="chain" id="PRO_5011984306" evidence="1">
    <location>
        <begin position="20"/>
        <end position="48"/>
    </location>
</feature>
<gene>
    <name evidence="2" type="ORF">SAMN02745132_04909</name>
</gene>
<evidence type="ECO:0000313" key="3">
    <source>
        <dbReference type="Proteomes" id="UP000190162"/>
    </source>
</evidence>
<protein>
    <submittedName>
        <fullName evidence="2">Uncharacterized protein</fullName>
    </submittedName>
</protein>
<sequence>MKTYQLAILLSLVSSSAFALKNERDFFKFHELVRKNDDGSVTLKGFVA</sequence>
<keyword evidence="3" id="KW-1185">Reference proteome</keyword>
<feature type="signal peptide" evidence="1">
    <location>
        <begin position="1"/>
        <end position="19"/>
    </location>
</feature>
<evidence type="ECO:0000313" key="2">
    <source>
        <dbReference type="EMBL" id="SKA75930.1"/>
    </source>
</evidence>